<proteinExistence type="predicted"/>
<dbReference type="EMBL" id="CP073767">
    <property type="protein sequence ID" value="UWZ57966.1"/>
    <property type="molecule type" value="Genomic_DNA"/>
</dbReference>
<keyword evidence="3" id="KW-1185">Reference proteome</keyword>
<gene>
    <name evidence="2" type="ORF">Daura_18420</name>
</gene>
<sequence length="281" mass="29177">MRRAGVIDTAGGLGQHDHLCWVFDTRQDYRATVQRFLADGLAGGQRVVLVADWAGHDDLARLAGLAGPDSPPGAAQLRDVGAYGGGSLTDPAAQVRTYAAMTEQAVADGFSGLRVAADVTPLVRSPEARAAFARYEFLADGYMARHPMSAMCGYDRAELGAAAVAELAGMHPLASPDATALRLFAADPGDTAAAAVLAGEIDIAGHAQLRAALSRVDLAPVGGTVSIDARQLTFIDHTALIALVEHVRGRGAATELLVDRRSGVPQLAGLLRLADLRVVVA</sequence>
<dbReference type="KEGG" id="daur:Daura_18420"/>
<dbReference type="InterPro" id="IPR036513">
    <property type="entry name" value="STAS_dom_sf"/>
</dbReference>
<evidence type="ECO:0000313" key="2">
    <source>
        <dbReference type="EMBL" id="UWZ57966.1"/>
    </source>
</evidence>
<feature type="domain" description="MEDS" evidence="1">
    <location>
        <begin position="17"/>
        <end position="172"/>
    </location>
</feature>
<organism evidence="2 3">
    <name type="scientific">Dactylosporangium aurantiacum</name>
    <dbReference type="NCBI Taxonomy" id="35754"/>
    <lineage>
        <taxon>Bacteria</taxon>
        <taxon>Bacillati</taxon>
        <taxon>Actinomycetota</taxon>
        <taxon>Actinomycetes</taxon>
        <taxon>Micromonosporales</taxon>
        <taxon>Micromonosporaceae</taxon>
        <taxon>Dactylosporangium</taxon>
    </lineage>
</organism>
<dbReference type="SUPFAM" id="SSF52091">
    <property type="entry name" value="SpoIIaa-like"/>
    <property type="match status" value="1"/>
</dbReference>
<accession>A0A9Q9ILP5</accession>
<dbReference type="Pfam" id="PF14417">
    <property type="entry name" value="MEDS"/>
    <property type="match status" value="1"/>
</dbReference>
<reference evidence="2" key="1">
    <citation type="submission" date="2021-04" db="EMBL/GenBank/DDBJ databases">
        <title>Dactylosporangium aurantiacum NRRL B-8018 full assembly.</title>
        <authorList>
            <person name="Hartkoorn R.C."/>
            <person name="Beaudoing E."/>
            <person name="Hot D."/>
        </authorList>
    </citation>
    <scope>NUCLEOTIDE SEQUENCE</scope>
    <source>
        <strain evidence="2">NRRL B-8018</strain>
    </source>
</reference>
<dbReference type="Proteomes" id="UP001058003">
    <property type="component" value="Chromosome"/>
</dbReference>
<evidence type="ECO:0000313" key="3">
    <source>
        <dbReference type="Proteomes" id="UP001058003"/>
    </source>
</evidence>
<protein>
    <submittedName>
        <fullName evidence="2">MEDS domain-containing protein</fullName>
    </submittedName>
</protein>
<name>A0A9Q9ILP5_9ACTN</name>
<dbReference type="InterPro" id="IPR025847">
    <property type="entry name" value="MEDS_domain"/>
</dbReference>
<evidence type="ECO:0000259" key="1">
    <source>
        <dbReference type="Pfam" id="PF14417"/>
    </source>
</evidence>
<dbReference type="OrthoDB" id="5179750at2"/>
<dbReference type="AlphaFoldDB" id="A0A9Q9ILP5"/>
<dbReference type="RefSeq" id="WP_033360093.1">
    <property type="nucleotide sequence ID" value="NZ_CP073767.1"/>
</dbReference>